<sequence length="139" mass="15405">MARGDVLEPRRRGGFDVGRGVTFTSGKKIRVLDPVAESLDTNPRTRNSTVDRATKRGEARRRLSRISIERFSFGDDAEKEIKGECVCHHGGDTIHEVYSVFSRRYGAMSASLNQLCTSRNVLANTIVGSADIIYMDIAI</sequence>
<evidence type="ECO:0000313" key="1">
    <source>
        <dbReference type="EMBL" id="CAG7892811.1"/>
    </source>
</evidence>
<accession>A0A3P6ATM7</accession>
<organism evidence="2">
    <name type="scientific">Brassica campestris</name>
    <name type="common">Field mustard</name>
    <dbReference type="NCBI Taxonomy" id="3711"/>
    <lineage>
        <taxon>Eukaryota</taxon>
        <taxon>Viridiplantae</taxon>
        <taxon>Streptophyta</taxon>
        <taxon>Embryophyta</taxon>
        <taxon>Tracheophyta</taxon>
        <taxon>Spermatophyta</taxon>
        <taxon>Magnoliopsida</taxon>
        <taxon>eudicotyledons</taxon>
        <taxon>Gunneridae</taxon>
        <taxon>Pentapetalae</taxon>
        <taxon>rosids</taxon>
        <taxon>malvids</taxon>
        <taxon>Brassicales</taxon>
        <taxon>Brassicaceae</taxon>
        <taxon>Brassiceae</taxon>
        <taxon>Brassica</taxon>
    </lineage>
</organism>
<evidence type="ECO:0000313" key="2">
    <source>
        <dbReference type="EMBL" id="VDC87461.1"/>
    </source>
</evidence>
<gene>
    <name evidence="2" type="ORF">BRAA02T06331Z</name>
    <name evidence="1" type="ORF">BRAPAZ1V2_A02P17630.2</name>
</gene>
<reference evidence="2" key="1">
    <citation type="submission" date="2018-11" db="EMBL/GenBank/DDBJ databases">
        <authorList>
            <consortium name="Genoscope - CEA"/>
            <person name="William W."/>
        </authorList>
    </citation>
    <scope>NUCLEOTIDE SEQUENCE</scope>
</reference>
<dbReference type="Proteomes" id="UP000694005">
    <property type="component" value="Chromosome A02"/>
</dbReference>
<name>A0A3P6ATM7_BRACM</name>
<dbReference type="Gramene" id="A02p17630.2_BraZ1">
    <property type="protein sequence ID" value="A02p17630.2_BraZ1.CDS"/>
    <property type="gene ID" value="A02g17630.2_BraZ1"/>
</dbReference>
<dbReference type="EMBL" id="LS974618">
    <property type="protein sequence ID" value="CAG7892811.1"/>
    <property type="molecule type" value="Genomic_DNA"/>
</dbReference>
<dbReference type="AlphaFoldDB" id="A0A3P6ATM7"/>
<dbReference type="EMBL" id="LR031573">
    <property type="protein sequence ID" value="VDC87461.1"/>
    <property type="molecule type" value="Genomic_DNA"/>
</dbReference>
<protein>
    <submittedName>
        <fullName evidence="1">Uncharacterized protein</fullName>
    </submittedName>
</protein>
<proteinExistence type="predicted"/>